<keyword evidence="10" id="KW-0808">Transferase</keyword>
<keyword evidence="6" id="KW-0443">Lipid metabolism</keyword>
<keyword evidence="8" id="KW-1208">Phospholipid metabolism</keyword>
<keyword evidence="3" id="KW-0444">Lipid biosynthesis</keyword>
<reference evidence="10" key="1">
    <citation type="submission" date="2019-11" db="EMBL/GenBank/DDBJ databases">
        <authorList>
            <person name="Feng L."/>
        </authorList>
    </citation>
    <scope>NUCLEOTIDE SEQUENCE</scope>
    <source>
        <strain evidence="10">CinnocuumLFYP12</strain>
    </source>
</reference>
<evidence type="ECO:0000256" key="7">
    <source>
        <dbReference type="ARBA" id="ARBA00023209"/>
    </source>
</evidence>
<evidence type="ECO:0000259" key="9">
    <source>
        <dbReference type="PROSITE" id="PS50146"/>
    </source>
</evidence>
<evidence type="ECO:0000256" key="8">
    <source>
        <dbReference type="ARBA" id="ARBA00023264"/>
    </source>
</evidence>
<evidence type="ECO:0000256" key="6">
    <source>
        <dbReference type="ARBA" id="ARBA00023098"/>
    </source>
</evidence>
<dbReference type="GO" id="GO:0004143">
    <property type="term" value="F:ATP-dependent diacylglycerol kinase activity"/>
    <property type="evidence" value="ECO:0007669"/>
    <property type="project" value="UniProtKB-EC"/>
</dbReference>
<proteinExistence type="inferred from homology"/>
<dbReference type="EMBL" id="CACRTE010000013">
    <property type="protein sequence ID" value="VYS91170.1"/>
    <property type="molecule type" value="Genomic_DNA"/>
</dbReference>
<evidence type="ECO:0000256" key="3">
    <source>
        <dbReference type="ARBA" id="ARBA00022516"/>
    </source>
</evidence>
<dbReference type="SUPFAM" id="SSF111331">
    <property type="entry name" value="NAD kinase/diacylglycerol kinase-like"/>
    <property type="match status" value="1"/>
</dbReference>
<dbReference type="NCBIfam" id="TIGR00147">
    <property type="entry name" value="YegS/Rv2252/BmrU family lipid kinase"/>
    <property type="match status" value="1"/>
</dbReference>
<dbReference type="InterPro" id="IPR005218">
    <property type="entry name" value="Diacylglycerol/lipid_kinase"/>
</dbReference>
<dbReference type="SMART" id="SM00046">
    <property type="entry name" value="DAGKc"/>
    <property type="match status" value="1"/>
</dbReference>
<dbReference type="PANTHER" id="PTHR12358">
    <property type="entry name" value="SPHINGOSINE KINASE"/>
    <property type="match status" value="1"/>
</dbReference>
<keyword evidence="4" id="KW-0479">Metal-binding</keyword>
<comment type="cofactor">
    <cofactor evidence="1">
        <name>Mg(2+)</name>
        <dbReference type="ChEBI" id="CHEBI:18420"/>
    </cofactor>
</comment>
<dbReference type="Gene3D" id="3.40.50.10330">
    <property type="entry name" value="Probable inorganic polyphosphate/atp-NAD kinase, domain 1"/>
    <property type="match status" value="1"/>
</dbReference>
<dbReference type="Gene3D" id="2.60.200.40">
    <property type="match status" value="1"/>
</dbReference>
<protein>
    <submittedName>
        <fullName evidence="10">Diacylglycerol kinase</fullName>
        <ecNumber evidence="10">2.7.1.107</ecNumber>
    </submittedName>
</protein>
<dbReference type="PROSITE" id="PS50146">
    <property type="entry name" value="DAGK"/>
    <property type="match status" value="1"/>
</dbReference>
<dbReference type="GO" id="GO:0008654">
    <property type="term" value="P:phospholipid biosynthetic process"/>
    <property type="evidence" value="ECO:0007669"/>
    <property type="project" value="UniProtKB-KW"/>
</dbReference>
<dbReference type="InterPro" id="IPR001206">
    <property type="entry name" value="Diacylglycerol_kinase_cat_dom"/>
</dbReference>
<dbReference type="EC" id="2.7.1.107" evidence="10"/>
<keyword evidence="10" id="KW-0418">Kinase</keyword>
<dbReference type="AlphaFoldDB" id="A0A6N2SHG8"/>
<feature type="domain" description="DAGKc" evidence="9">
    <location>
        <begin position="2"/>
        <end position="133"/>
    </location>
</feature>
<evidence type="ECO:0000313" key="10">
    <source>
        <dbReference type="EMBL" id="VYS91170.1"/>
    </source>
</evidence>
<evidence type="ECO:0000256" key="5">
    <source>
        <dbReference type="ARBA" id="ARBA00022842"/>
    </source>
</evidence>
<comment type="similarity">
    <text evidence="2">Belongs to the diacylglycerol/lipid kinase family.</text>
</comment>
<sequence length="297" mass="33000">MCMDRSIRIIMNPKAGKQTAKTALFTLCDRFCAMQDTIQVYVTQYAGHAQKLAKTSEGCCDILVCIGGDGTWNEVISGIMEIDNKPVLAYLPSGTVNDFAATLKLPKSAGKLMDTIAQYRPFSCDIGQFNNRYFTYVAAFGIFTEISYSTPQSTKNSFGKIAYFLEGVKQLTNIPRYHVKAVIDQDEVIEDSCIFGCITNSKFVAGFTAVNSEDAQLDDGQFELLLIRVPNNPLDVQNIIAALIKHEVNETWMYFRKACDIRIEAREQIPWTLDGEDGGSTALAHILNKNRAVTILV</sequence>
<organism evidence="10">
    <name type="scientific">Clostridium innocuum</name>
    <dbReference type="NCBI Taxonomy" id="1522"/>
    <lineage>
        <taxon>Bacteria</taxon>
        <taxon>Bacillati</taxon>
        <taxon>Bacillota</taxon>
        <taxon>Clostridia</taxon>
        <taxon>Eubacteriales</taxon>
        <taxon>Clostridiaceae</taxon>
        <taxon>Clostridium</taxon>
    </lineage>
</organism>
<dbReference type="InterPro" id="IPR016064">
    <property type="entry name" value="NAD/diacylglycerol_kinase_sf"/>
</dbReference>
<name>A0A6N2SHG8_CLOIN</name>
<gene>
    <name evidence="10" type="primary">dagK</name>
    <name evidence="10" type="ORF">CILFYP12_00774</name>
</gene>
<dbReference type="InterPro" id="IPR017438">
    <property type="entry name" value="ATP-NAD_kinase_N"/>
</dbReference>
<keyword evidence="5" id="KW-0460">Magnesium</keyword>
<dbReference type="GO" id="GO:0005886">
    <property type="term" value="C:plasma membrane"/>
    <property type="evidence" value="ECO:0007669"/>
    <property type="project" value="TreeGrafter"/>
</dbReference>
<dbReference type="InterPro" id="IPR050187">
    <property type="entry name" value="Lipid_Phosphate_FormReg"/>
</dbReference>
<dbReference type="GO" id="GO:0005524">
    <property type="term" value="F:ATP binding"/>
    <property type="evidence" value="ECO:0007669"/>
    <property type="project" value="InterPro"/>
</dbReference>
<evidence type="ECO:0000256" key="4">
    <source>
        <dbReference type="ARBA" id="ARBA00022723"/>
    </source>
</evidence>
<accession>A0A6N2SHG8</accession>
<evidence type="ECO:0000256" key="2">
    <source>
        <dbReference type="ARBA" id="ARBA00005983"/>
    </source>
</evidence>
<dbReference type="PANTHER" id="PTHR12358:SF106">
    <property type="entry name" value="LIPID KINASE YEGS"/>
    <property type="match status" value="1"/>
</dbReference>
<dbReference type="Pfam" id="PF00781">
    <property type="entry name" value="DAGK_cat"/>
    <property type="match status" value="1"/>
</dbReference>
<keyword evidence="7" id="KW-0594">Phospholipid biosynthesis</keyword>
<dbReference type="GO" id="GO:0046872">
    <property type="term" value="F:metal ion binding"/>
    <property type="evidence" value="ECO:0007669"/>
    <property type="project" value="UniProtKB-KW"/>
</dbReference>
<evidence type="ECO:0000256" key="1">
    <source>
        <dbReference type="ARBA" id="ARBA00001946"/>
    </source>
</evidence>